<accession>A0A382CD74</accession>
<dbReference type="InterPro" id="IPR008977">
    <property type="entry name" value="PHM/PNGase_F_dom_sf"/>
</dbReference>
<organism evidence="3">
    <name type="scientific">marine metagenome</name>
    <dbReference type="NCBI Taxonomy" id="408172"/>
    <lineage>
        <taxon>unclassified sequences</taxon>
        <taxon>metagenomes</taxon>
        <taxon>ecological metagenomes</taxon>
    </lineage>
</organism>
<dbReference type="InterPro" id="IPR015196">
    <property type="entry name" value="PngaseF_N"/>
</dbReference>
<sequence length="430" mass="48275">MKKIFIIIILLQITLLYSDTTIVAFDVVHQYFGNMGNNRTVIDTIQFPDSNDEYSGITMHLSLECPAGGCDPWDRKAKISVQYLNEWFEIGRYVTPYGVECGWSIDVTDYRSILEGTVNLRSYIDTWVQPGWLVTIEFEFISGIPEHSFTTLRNIWNYDYMVYGDTTNPVNISTVTEYIPGDAQDAYLRMFTTGHGQGNTDNAAEFSYKLHDIFMNGELTYTHDYWRDDCEYNDCSPQNGTWQYDRAGFCPGDKVTPQDFSILDYSLGDTIKLDYILEDYFNECSPNNPSCVNGQAGCQDCNYNNTGHTEPFYFIGSQLIIHTESFHSNADAYFVITGQDSSTGALEIHLENYIPVYGLQFRLGLGGLQGVVLSELNFQNGTGGRAEESGWTVAVNDSGLVIGLAQGTGDRIPAGEGLLTQIPWNDGDFP</sequence>
<dbReference type="EMBL" id="UINC01033865">
    <property type="protein sequence ID" value="SVB23809.1"/>
    <property type="molecule type" value="Genomic_DNA"/>
</dbReference>
<reference evidence="3" key="1">
    <citation type="submission" date="2018-05" db="EMBL/GenBank/DDBJ databases">
        <authorList>
            <person name="Lanie J.A."/>
            <person name="Ng W.-L."/>
            <person name="Kazmierczak K.M."/>
            <person name="Andrzejewski T.M."/>
            <person name="Davidsen T.M."/>
            <person name="Wayne K.J."/>
            <person name="Tettelin H."/>
            <person name="Glass J.I."/>
            <person name="Rusch D."/>
            <person name="Podicherti R."/>
            <person name="Tsui H.-C.T."/>
            <person name="Winkler M.E."/>
        </authorList>
    </citation>
    <scope>NUCLEOTIDE SEQUENCE</scope>
</reference>
<gene>
    <name evidence="3" type="ORF">METZ01_LOCUS176663</name>
</gene>
<dbReference type="AlphaFoldDB" id="A0A382CD74"/>
<dbReference type="InterPro" id="IPR053251">
    <property type="entry name" value="N-glycanase"/>
</dbReference>
<evidence type="ECO:0000259" key="2">
    <source>
        <dbReference type="SMART" id="SM01290"/>
    </source>
</evidence>
<feature type="non-terminal residue" evidence="3">
    <location>
        <position position="430"/>
    </location>
</feature>
<name>A0A382CD74_9ZZZZ</name>
<dbReference type="InterPro" id="IPR014784">
    <property type="entry name" value="Cu2_ascorb_mOase-like_C"/>
</dbReference>
<feature type="domain" description="Peptide-N-glycosidase F N-terminal" evidence="2">
    <location>
        <begin position="21"/>
        <end position="140"/>
    </location>
</feature>
<evidence type="ECO:0000313" key="3">
    <source>
        <dbReference type="EMBL" id="SVB23809.1"/>
    </source>
</evidence>
<dbReference type="SMART" id="SM01290">
    <property type="entry name" value="N-glycanase_N"/>
    <property type="match status" value="1"/>
</dbReference>
<keyword evidence="1" id="KW-1015">Disulfide bond</keyword>
<dbReference type="InterPro" id="IPR015197">
    <property type="entry name" value="PngaseF_C"/>
</dbReference>
<protein>
    <recommendedName>
        <fullName evidence="2">Peptide-N-glycosidase F N-terminal domain-containing protein</fullName>
    </recommendedName>
</protein>
<dbReference type="Pfam" id="PF09113">
    <property type="entry name" value="N-glycanase_C"/>
    <property type="match status" value="1"/>
</dbReference>
<dbReference type="SUPFAM" id="SSF49742">
    <property type="entry name" value="PHM/PNGase F"/>
    <property type="match status" value="2"/>
</dbReference>
<dbReference type="Gene3D" id="2.60.120.230">
    <property type="match status" value="2"/>
</dbReference>
<proteinExistence type="predicted"/>
<dbReference type="PANTHER" id="PTHR39319">
    <property type="entry name" value="SI:DKEY-256H2.1"/>
    <property type="match status" value="1"/>
</dbReference>
<dbReference type="PANTHER" id="PTHR39319:SF1">
    <property type="entry name" value="SI:DKEY-256H2.1"/>
    <property type="match status" value="1"/>
</dbReference>
<dbReference type="Pfam" id="PF09112">
    <property type="entry name" value="N-glycanase_N"/>
    <property type="match status" value="1"/>
</dbReference>
<dbReference type="GO" id="GO:0016715">
    <property type="term" value="F:oxidoreductase activity, acting on paired donors, with incorporation or reduction of molecular oxygen, reduced ascorbate as one donor, and incorporation of one atom of oxygen"/>
    <property type="evidence" value="ECO:0007669"/>
    <property type="project" value="InterPro"/>
</dbReference>
<evidence type="ECO:0000256" key="1">
    <source>
        <dbReference type="ARBA" id="ARBA00023157"/>
    </source>
</evidence>